<name>A0A3B0WQ74_9ZZZZ</name>
<sequence>WCHICEFENSNIANIAKDYDVITIASWSESATQVKAYLQKEKLNFPVIVDEDGEWAKVYGVKGVPASFVLDKTGVIQYIETGYTSEMGLRLRLWWLE</sequence>
<evidence type="ECO:0000313" key="2">
    <source>
        <dbReference type="EMBL" id="VAW54770.1"/>
    </source>
</evidence>
<dbReference type="PANTHER" id="PTHR42852:SF13">
    <property type="entry name" value="PROTEIN DIPZ"/>
    <property type="match status" value="1"/>
</dbReference>
<dbReference type="InterPro" id="IPR000866">
    <property type="entry name" value="AhpC/TSA"/>
</dbReference>
<gene>
    <name evidence="2" type="ORF">MNBD_GAMMA07-2798</name>
</gene>
<dbReference type="InterPro" id="IPR050553">
    <property type="entry name" value="Thioredoxin_ResA/DsbE_sf"/>
</dbReference>
<dbReference type="EMBL" id="UOFF01000067">
    <property type="protein sequence ID" value="VAW54770.1"/>
    <property type="molecule type" value="Genomic_DNA"/>
</dbReference>
<accession>A0A3B0WQ74</accession>
<dbReference type="Gene3D" id="3.40.30.10">
    <property type="entry name" value="Glutaredoxin"/>
    <property type="match status" value="1"/>
</dbReference>
<feature type="non-terminal residue" evidence="2">
    <location>
        <position position="1"/>
    </location>
</feature>
<feature type="domain" description="Alkyl hydroperoxide reductase subunit C/ Thiol specific antioxidant" evidence="1">
    <location>
        <begin position="2"/>
        <end position="79"/>
    </location>
</feature>
<protein>
    <recommendedName>
        <fullName evidence="1">Alkyl hydroperoxide reductase subunit C/ Thiol specific antioxidant domain-containing protein</fullName>
    </recommendedName>
</protein>
<dbReference type="AlphaFoldDB" id="A0A3B0WQ74"/>
<dbReference type="Pfam" id="PF00578">
    <property type="entry name" value="AhpC-TSA"/>
    <property type="match status" value="1"/>
</dbReference>
<organism evidence="2">
    <name type="scientific">hydrothermal vent metagenome</name>
    <dbReference type="NCBI Taxonomy" id="652676"/>
    <lineage>
        <taxon>unclassified sequences</taxon>
        <taxon>metagenomes</taxon>
        <taxon>ecological metagenomes</taxon>
    </lineage>
</organism>
<dbReference type="GO" id="GO:0016491">
    <property type="term" value="F:oxidoreductase activity"/>
    <property type="evidence" value="ECO:0007669"/>
    <property type="project" value="InterPro"/>
</dbReference>
<proteinExistence type="predicted"/>
<dbReference type="InterPro" id="IPR036249">
    <property type="entry name" value="Thioredoxin-like_sf"/>
</dbReference>
<dbReference type="GO" id="GO:0016209">
    <property type="term" value="F:antioxidant activity"/>
    <property type="evidence" value="ECO:0007669"/>
    <property type="project" value="InterPro"/>
</dbReference>
<dbReference type="PANTHER" id="PTHR42852">
    <property type="entry name" value="THIOL:DISULFIDE INTERCHANGE PROTEIN DSBE"/>
    <property type="match status" value="1"/>
</dbReference>
<evidence type="ECO:0000259" key="1">
    <source>
        <dbReference type="Pfam" id="PF00578"/>
    </source>
</evidence>
<dbReference type="SUPFAM" id="SSF52833">
    <property type="entry name" value="Thioredoxin-like"/>
    <property type="match status" value="1"/>
</dbReference>
<reference evidence="2" key="1">
    <citation type="submission" date="2018-06" db="EMBL/GenBank/DDBJ databases">
        <authorList>
            <person name="Zhirakovskaya E."/>
        </authorList>
    </citation>
    <scope>NUCLEOTIDE SEQUENCE</scope>
</reference>